<comment type="caution">
    <text evidence="3">The sequence shown here is derived from an EMBL/GenBank/DDBJ whole genome shotgun (WGS) entry which is preliminary data.</text>
</comment>
<keyword evidence="4" id="KW-1185">Reference proteome</keyword>
<feature type="transmembrane region" description="Helical" evidence="2">
    <location>
        <begin position="6"/>
        <end position="24"/>
    </location>
</feature>
<evidence type="ECO:0000256" key="1">
    <source>
        <dbReference type="SAM" id="MobiDB-lite"/>
    </source>
</evidence>
<keyword evidence="2" id="KW-0472">Membrane</keyword>
<evidence type="ECO:0000313" key="3">
    <source>
        <dbReference type="EMBL" id="OBZ68475.1"/>
    </source>
</evidence>
<keyword evidence="2" id="KW-1133">Transmembrane helix</keyword>
<proteinExistence type="predicted"/>
<protein>
    <submittedName>
        <fullName evidence="3">Uncharacterized protein</fullName>
    </submittedName>
</protein>
<feature type="region of interest" description="Disordered" evidence="1">
    <location>
        <begin position="178"/>
        <end position="229"/>
    </location>
</feature>
<organism evidence="3 4">
    <name type="scientific">Grifola frondosa</name>
    <name type="common">Maitake</name>
    <name type="synonym">Polyporus frondosus</name>
    <dbReference type="NCBI Taxonomy" id="5627"/>
    <lineage>
        <taxon>Eukaryota</taxon>
        <taxon>Fungi</taxon>
        <taxon>Dikarya</taxon>
        <taxon>Basidiomycota</taxon>
        <taxon>Agaricomycotina</taxon>
        <taxon>Agaricomycetes</taxon>
        <taxon>Polyporales</taxon>
        <taxon>Grifolaceae</taxon>
        <taxon>Grifola</taxon>
    </lineage>
</organism>
<reference evidence="3 4" key="1">
    <citation type="submission" date="2016-03" db="EMBL/GenBank/DDBJ databases">
        <title>Whole genome sequencing of Grifola frondosa 9006-11.</title>
        <authorList>
            <person name="Min B."/>
            <person name="Park H."/>
            <person name="Kim J.-G."/>
            <person name="Cho H."/>
            <person name="Oh Y.-L."/>
            <person name="Kong W.-S."/>
            <person name="Choi I.-G."/>
        </authorList>
    </citation>
    <scope>NUCLEOTIDE SEQUENCE [LARGE SCALE GENOMIC DNA]</scope>
    <source>
        <strain evidence="3 4">9006-11</strain>
    </source>
</reference>
<evidence type="ECO:0000313" key="4">
    <source>
        <dbReference type="Proteomes" id="UP000092993"/>
    </source>
</evidence>
<dbReference type="EMBL" id="LUGG01000020">
    <property type="protein sequence ID" value="OBZ68475.1"/>
    <property type="molecule type" value="Genomic_DNA"/>
</dbReference>
<dbReference type="Proteomes" id="UP000092993">
    <property type="component" value="Unassembled WGS sequence"/>
</dbReference>
<sequence length="229" mass="26049">MAEFISFGYRIIWISLLALVSYIFRRRLAGHLLSIQRISLGTLSLHGVEYSGTLYSNAYAFTFTTPMVTLRLQIPSSSEPLWLTLTVYSIFFTSTTCDISTAKLKVVLWFFPLLQRRTAGPWADVALEDLVIKVHSSTQTPYWIQKLRQNVVGAVLAGEILRVDDFWTSIRFANLSEPMANPQDQSSASDDERRKTSWRATRLPAKMTFHRSHTAEARSSHSKLTTPTR</sequence>
<keyword evidence="2" id="KW-0812">Transmembrane</keyword>
<accession>A0A1C7LUI1</accession>
<gene>
    <name evidence="3" type="ORF">A0H81_11440</name>
</gene>
<name>A0A1C7LUI1_GRIFR</name>
<dbReference type="AlphaFoldDB" id="A0A1C7LUI1"/>
<evidence type="ECO:0000256" key="2">
    <source>
        <dbReference type="SAM" id="Phobius"/>
    </source>
</evidence>
<dbReference type="OrthoDB" id="2798046at2759"/>